<feature type="transmembrane region" description="Helical" evidence="6">
    <location>
        <begin position="114"/>
        <end position="130"/>
    </location>
</feature>
<accession>A0A1G6TW96</accession>
<proteinExistence type="predicted"/>
<dbReference type="SUPFAM" id="SSF103473">
    <property type="entry name" value="MFS general substrate transporter"/>
    <property type="match status" value="1"/>
</dbReference>
<evidence type="ECO:0000256" key="4">
    <source>
        <dbReference type="ARBA" id="ARBA00022989"/>
    </source>
</evidence>
<sequence>MGRGLEFVRALRRLWRHQLFRRLLAVRIATQASDGILQVGMASYLLFSPQTQTSAWAIVGVLAITLLPFSVLGPFVSGALDRWNRRQVILIADAARIGLALVLAGLVVVGTDRAWAMAAFYVTVLLAMSINRFVMAGMSAALPHTVDEDEYLVASSVMPTVGPAGVIVGAGTAFAIRALVGPVLGATTADMLIFVACALGFAVSVVLALRIPRPSLGPDARELAQAVGRGVGWVARDVLSGLGDALRHLAERRPAALGLVTIGLQRIGYGIVTVGAILVYRNTFYAVDEADAAIAALGLWLGATGAGFVLSAVVTPFVTARIGLRRWVVLLLAAGAVVQALPGSIFTQPTLVVAGFLLGISSQSLKICVDTLVQAHVDDEFKGRVFVVYDMVFNTTQVLAAVLAALLLPASGVSLPVFLGVAVVFALVAVLFAVRSRRIGPELFERGTGDLHPDSVEEPVGR</sequence>
<feature type="transmembrane region" description="Helical" evidence="6">
    <location>
        <begin position="385"/>
        <end position="407"/>
    </location>
</feature>
<feature type="transmembrane region" description="Helical" evidence="6">
    <location>
        <begin position="413"/>
        <end position="434"/>
    </location>
</feature>
<evidence type="ECO:0000313" key="8">
    <source>
        <dbReference type="EMBL" id="SDD33452.1"/>
    </source>
</evidence>
<feature type="transmembrane region" description="Helical" evidence="6">
    <location>
        <begin position="351"/>
        <end position="373"/>
    </location>
</feature>
<name>A0A1G6TW96_9ACTN</name>
<evidence type="ECO:0000259" key="7">
    <source>
        <dbReference type="PROSITE" id="PS50850"/>
    </source>
</evidence>
<feature type="transmembrane region" description="Helical" evidence="6">
    <location>
        <begin position="191"/>
        <end position="211"/>
    </location>
</feature>
<keyword evidence="2" id="KW-1003">Cell membrane</keyword>
<dbReference type="PANTHER" id="PTHR23513">
    <property type="entry name" value="INTEGRAL MEMBRANE EFFLUX PROTEIN-RELATED"/>
    <property type="match status" value="1"/>
</dbReference>
<feature type="transmembrane region" description="Helical" evidence="6">
    <location>
        <begin position="327"/>
        <end position="345"/>
    </location>
</feature>
<dbReference type="PANTHER" id="PTHR23513:SF17">
    <property type="entry name" value="MEMBRANE PROTEIN"/>
    <property type="match status" value="1"/>
</dbReference>
<reference evidence="8 9" key="1">
    <citation type="submission" date="2016-10" db="EMBL/GenBank/DDBJ databases">
        <authorList>
            <person name="de Groot N.N."/>
        </authorList>
    </citation>
    <scope>NUCLEOTIDE SEQUENCE [LARGE SCALE GENOMIC DNA]</scope>
    <source>
        <strain evidence="8 9">MON 2.2</strain>
    </source>
</reference>
<dbReference type="GO" id="GO:0022857">
    <property type="term" value="F:transmembrane transporter activity"/>
    <property type="evidence" value="ECO:0007669"/>
    <property type="project" value="InterPro"/>
</dbReference>
<evidence type="ECO:0000256" key="3">
    <source>
        <dbReference type="ARBA" id="ARBA00022692"/>
    </source>
</evidence>
<dbReference type="EMBL" id="LT629688">
    <property type="protein sequence ID" value="SDD33452.1"/>
    <property type="molecule type" value="Genomic_DNA"/>
</dbReference>
<protein>
    <submittedName>
        <fullName evidence="8">MFS-type transporter involved in bile tolerance, Atg22 family</fullName>
    </submittedName>
</protein>
<organism evidence="8 9">
    <name type="scientific">Auraticoccus monumenti</name>
    <dbReference type="NCBI Taxonomy" id="675864"/>
    <lineage>
        <taxon>Bacteria</taxon>
        <taxon>Bacillati</taxon>
        <taxon>Actinomycetota</taxon>
        <taxon>Actinomycetes</taxon>
        <taxon>Propionibacteriales</taxon>
        <taxon>Propionibacteriaceae</taxon>
        <taxon>Auraticoccus</taxon>
    </lineage>
</organism>
<dbReference type="AlphaFoldDB" id="A0A1G6TW96"/>
<evidence type="ECO:0000256" key="1">
    <source>
        <dbReference type="ARBA" id="ARBA00004651"/>
    </source>
</evidence>
<dbReference type="InterPro" id="IPR036259">
    <property type="entry name" value="MFS_trans_sf"/>
</dbReference>
<feature type="transmembrane region" description="Helical" evidence="6">
    <location>
        <begin position="88"/>
        <end position="108"/>
    </location>
</feature>
<dbReference type="GO" id="GO:0005886">
    <property type="term" value="C:plasma membrane"/>
    <property type="evidence" value="ECO:0007669"/>
    <property type="project" value="UniProtKB-SubCell"/>
</dbReference>
<keyword evidence="3 6" id="KW-0812">Transmembrane</keyword>
<keyword evidence="9" id="KW-1185">Reference proteome</keyword>
<feature type="transmembrane region" description="Helical" evidence="6">
    <location>
        <begin position="53"/>
        <end position="76"/>
    </location>
</feature>
<feature type="domain" description="Major facilitator superfamily (MFS) profile" evidence="7">
    <location>
        <begin position="256"/>
        <end position="462"/>
    </location>
</feature>
<keyword evidence="4 6" id="KW-1133">Transmembrane helix</keyword>
<evidence type="ECO:0000313" key="9">
    <source>
        <dbReference type="Proteomes" id="UP000198546"/>
    </source>
</evidence>
<evidence type="ECO:0000256" key="6">
    <source>
        <dbReference type="SAM" id="Phobius"/>
    </source>
</evidence>
<dbReference type="Proteomes" id="UP000198546">
    <property type="component" value="Chromosome i"/>
</dbReference>
<feature type="transmembrane region" description="Helical" evidence="6">
    <location>
        <begin position="151"/>
        <end position="179"/>
    </location>
</feature>
<gene>
    <name evidence="8" type="ORF">SAMN04489747_0730</name>
</gene>
<dbReference type="Gene3D" id="1.20.1250.20">
    <property type="entry name" value="MFS general substrate transporter like domains"/>
    <property type="match status" value="1"/>
</dbReference>
<feature type="transmembrane region" description="Helical" evidence="6">
    <location>
        <begin position="256"/>
        <end position="280"/>
    </location>
</feature>
<dbReference type="Pfam" id="PF07690">
    <property type="entry name" value="MFS_1"/>
    <property type="match status" value="1"/>
</dbReference>
<keyword evidence="5 6" id="KW-0472">Membrane</keyword>
<dbReference type="InterPro" id="IPR020846">
    <property type="entry name" value="MFS_dom"/>
</dbReference>
<feature type="transmembrane region" description="Helical" evidence="6">
    <location>
        <begin position="292"/>
        <end position="315"/>
    </location>
</feature>
<dbReference type="PROSITE" id="PS50850">
    <property type="entry name" value="MFS"/>
    <property type="match status" value="1"/>
</dbReference>
<dbReference type="CDD" id="cd06173">
    <property type="entry name" value="MFS_MefA_like"/>
    <property type="match status" value="1"/>
</dbReference>
<dbReference type="STRING" id="675864.SAMN04489747_0730"/>
<evidence type="ECO:0000256" key="5">
    <source>
        <dbReference type="ARBA" id="ARBA00023136"/>
    </source>
</evidence>
<dbReference type="InterPro" id="IPR011701">
    <property type="entry name" value="MFS"/>
</dbReference>
<comment type="subcellular location">
    <subcellularLocation>
        <location evidence="1">Cell membrane</location>
        <topology evidence="1">Multi-pass membrane protein</topology>
    </subcellularLocation>
</comment>
<evidence type="ECO:0000256" key="2">
    <source>
        <dbReference type="ARBA" id="ARBA00022475"/>
    </source>
</evidence>